<dbReference type="SUPFAM" id="SSF50630">
    <property type="entry name" value="Acid proteases"/>
    <property type="match status" value="1"/>
</dbReference>
<proteinExistence type="predicted"/>
<gene>
    <name evidence="2" type="ORF">Pfra01_001759000</name>
</gene>
<dbReference type="EMBL" id="BSXT01002071">
    <property type="protein sequence ID" value="GMF47048.1"/>
    <property type="molecule type" value="Genomic_DNA"/>
</dbReference>
<evidence type="ECO:0000313" key="2">
    <source>
        <dbReference type="EMBL" id="GMF47048.1"/>
    </source>
</evidence>
<evidence type="ECO:0000313" key="3">
    <source>
        <dbReference type="Proteomes" id="UP001165121"/>
    </source>
</evidence>
<dbReference type="OrthoDB" id="112514at2759"/>
<keyword evidence="3" id="KW-1185">Reference proteome</keyword>
<dbReference type="Proteomes" id="UP001165121">
    <property type="component" value="Unassembled WGS sequence"/>
</dbReference>
<dbReference type="InterPro" id="IPR021109">
    <property type="entry name" value="Peptidase_aspartic_dom_sf"/>
</dbReference>
<feature type="region of interest" description="Disordered" evidence="1">
    <location>
        <begin position="32"/>
        <end position="56"/>
    </location>
</feature>
<dbReference type="Gene3D" id="2.40.70.10">
    <property type="entry name" value="Acid Proteases"/>
    <property type="match status" value="1"/>
</dbReference>
<dbReference type="AlphaFoldDB" id="A0A9W6XU69"/>
<evidence type="ECO:0000256" key="1">
    <source>
        <dbReference type="SAM" id="MobiDB-lite"/>
    </source>
</evidence>
<dbReference type="Pfam" id="PF13650">
    <property type="entry name" value="Asp_protease_2"/>
    <property type="match status" value="1"/>
</dbReference>
<dbReference type="CDD" id="cd00303">
    <property type="entry name" value="retropepsin_like"/>
    <property type="match status" value="1"/>
</dbReference>
<organism evidence="2 3">
    <name type="scientific">Phytophthora fragariaefolia</name>
    <dbReference type="NCBI Taxonomy" id="1490495"/>
    <lineage>
        <taxon>Eukaryota</taxon>
        <taxon>Sar</taxon>
        <taxon>Stramenopiles</taxon>
        <taxon>Oomycota</taxon>
        <taxon>Peronosporomycetes</taxon>
        <taxon>Peronosporales</taxon>
        <taxon>Peronosporaceae</taxon>
        <taxon>Phytophthora</taxon>
    </lineage>
</organism>
<sequence length="467" mass="51637">MQEPATEDGGVRSTLEAQVAVMCAKLAALPTSRQVQPARPADTKPRVPSGLPKSKGKYGEDVRHWLFQVETLCSIHGHDGDGDNTTHPSIAGAAMEDPASGWFLFWASENLWRNRLGRSSLKMLLRISKPPTTKPCCARSFVSYAKLTISGTAMATRDPSLRKPAEHDDAKRGNGPSCQIKFLLDCGATTVYVSRGFVNNHKLKAHVVPGRIIRVKRGDNAIVEAVLELAKIEVRLKGVPKYRCVVVVFNTPDEFDCILGMPFFVDVQPNIDWKHECFMNDDSGGASAIDNSTSCGKCSQVNGSGLHDAVDSDSSTTKSRHSCQAAVPETQSECKVKTAERPAAGVKNRSRSEKNAQVEAMFTLGVVDSEGVETKYITRKKLRKFRRLPAKDQPEHDFMVVLRNDTIKAIDHDIKRNDEPDNVESKKIKRFLQTDWDSFKTNPALPVLTDYKESVFMPELPDGLPMK</sequence>
<reference evidence="2" key="1">
    <citation type="submission" date="2023-04" db="EMBL/GenBank/DDBJ databases">
        <title>Phytophthora fragariaefolia NBRC 109709.</title>
        <authorList>
            <person name="Ichikawa N."/>
            <person name="Sato H."/>
            <person name="Tonouchi N."/>
        </authorList>
    </citation>
    <scope>NUCLEOTIDE SEQUENCE</scope>
    <source>
        <strain evidence="2">NBRC 109709</strain>
    </source>
</reference>
<accession>A0A9W6XU69</accession>
<protein>
    <submittedName>
        <fullName evidence="2">Unnamed protein product</fullName>
    </submittedName>
</protein>
<name>A0A9W6XU69_9STRA</name>
<comment type="caution">
    <text evidence="2">The sequence shown here is derived from an EMBL/GenBank/DDBJ whole genome shotgun (WGS) entry which is preliminary data.</text>
</comment>